<dbReference type="AlphaFoldDB" id="A0A517XPD7"/>
<proteinExistence type="predicted"/>
<gene>
    <name evidence="1" type="ORF">ETAA1_12630</name>
</gene>
<organism evidence="1 2">
    <name type="scientific">Urbifossiella limnaea</name>
    <dbReference type="NCBI Taxonomy" id="2528023"/>
    <lineage>
        <taxon>Bacteria</taxon>
        <taxon>Pseudomonadati</taxon>
        <taxon>Planctomycetota</taxon>
        <taxon>Planctomycetia</taxon>
        <taxon>Gemmatales</taxon>
        <taxon>Gemmataceae</taxon>
        <taxon>Urbifossiella</taxon>
    </lineage>
</organism>
<protein>
    <submittedName>
        <fullName evidence="1">Uncharacterized protein</fullName>
    </submittedName>
</protein>
<dbReference type="OrthoDB" id="285731at2"/>
<dbReference type="Proteomes" id="UP000319576">
    <property type="component" value="Chromosome"/>
</dbReference>
<evidence type="ECO:0000313" key="2">
    <source>
        <dbReference type="Proteomes" id="UP000319576"/>
    </source>
</evidence>
<dbReference type="EMBL" id="CP036273">
    <property type="protein sequence ID" value="QDU19356.1"/>
    <property type="molecule type" value="Genomic_DNA"/>
</dbReference>
<dbReference type="KEGG" id="uli:ETAA1_12630"/>
<keyword evidence="2" id="KW-1185">Reference proteome</keyword>
<accession>A0A517XPD7</accession>
<name>A0A517XPD7_9BACT</name>
<reference evidence="1 2" key="1">
    <citation type="submission" date="2019-02" db="EMBL/GenBank/DDBJ databases">
        <title>Deep-cultivation of Planctomycetes and their phenomic and genomic characterization uncovers novel biology.</title>
        <authorList>
            <person name="Wiegand S."/>
            <person name="Jogler M."/>
            <person name="Boedeker C."/>
            <person name="Pinto D."/>
            <person name="Vollmers J."/>
            <person name="Rivas-Marin E."/>
            <person name="Kohn T."/>
            <person name="Peeters S.H."/>
            <person name="Heuer A."/>
            <person name="Rast P."/>
            <person name="Oberbeckmann S."/>
            <person name="Bunk B."/>
            <person name="Jeske O."/>
            <person name="Meyerdierks A."/>
            <person name="Storesund J.E."/>
            <person name="Kallscheuer N."/>
            <person name="Luecker S."/>
            <person name="Lage O.M."/>
            <person name="Pohl T."/>
            <person name="Merkel B.J."/>
            <person name="Hornburger P."/>
            <person name="Mueller R.-W."/>
            <person name="Bruemmer F."/>
            <person name="Labrenz M."/>
            <person name="Spormann A.M."/>
            <person name="Op den Camp H."/>
            <person name="Overmann J."/>
            <person name="Amann R."/>
            <person name="Jetten M.S.M."/>
            <person name="Mascher T."/>
            <person name="Medema M.H."/>
            <person name="Devos D.P."/>
            <person name="Kaster A.-K."/>
            <person name="Ovreas L."/>
            <person name="Rohde M."/>
            <person name="Galperin M.Y."/>
            <person name="Jogler C."/>
        </authorList>
    </citation>
    <scope>NUCLEOTIDE SEQUENCE [LARGE SCALE GENOMIC DNA]</scope>
    <source>
        <strain evidence="1 2">ETA_A1</strain>
    </source>
</reference>
<sequence length="126" mass="13604">MYRAYGLLPPDCPFTLDDAAARLRARFPDAAVSQAGAQVTVQKGDWEIELILNAGPAALAESVEMAERIAGLEDGQGLARCDRRVEVWSDTPDPFVEHLADFHTVVEVLRSFPGVVAVDPDGPALM</sequence>
<dbReference type="RefSeq" id="WP_145235292.1">
    <property type="nucleotide sequence ID" value="NZ_CP036273.1"/>
</dbReference>
<evidence type="ECO:0000313" key="1">
    <source>
        <dbReference type="EMBL" id="QDU19356.1"/>
    </source>
</evidence>